<sequence>MDLQLGGKVALVTGSSKGLGEAIVRGLALEGVKVVVHGRDRHHAERVASEIVASGGNAHLVVGDLTLDDQVQMIVEEAERLVGPIDILVNNAGGSGGASDGWAAAAPVSWLAGYDRNVMTALRMTTRLLPHMKTKRWGRIVNLSSLAATMAPASAPGYAASKAAMNAMTSSLAKAVAADGITVNAISPGTIHSATLDERFRAVAADRGLAERDAPWEDIERAVLPLFANVPLGRTGQPEDIAHAVAFLVSPLAGYITGANLRVDGGLSPVV</sequence>
<reference evidence="4" key="1">
    <citation type="submission" date="2016-09" db="EMBL/GenBank/DDBJ databases">
        <authorList>
            <person name="Lysoe E."/>
        </authorList>
    </citation>
    <scope>NUCLEOTIDE SEQUENCE [LARGE SCALE GENOMIC DNA]</scope>
    <source>
        <strain evidence="4">LJ96T</strain>
    </source>
</reference>
<dbReference type="SUPFAM" id="SSF51735">
    <property type="entry name" value="NAD(P)-binding Rossmann-fold domains"/>
    <property type="match status" value="1"/>
</dbReference>
<dbReference type="Pfam" id="PF00106">
    <property type="entry name" value="adh_short"/>
    <property type="match status" value="1"/>
</dbReference>
<dbReference type="PROSITE" id="PS00061">
    <property type="entry name" value="ADH_SHORT"/>
    <property type="match status" value="1"/>
</dbReference>
<dbReference type="EMBL" id="CP017480">
    <property type="protein sequence ID" value="APG05566.1"/>
    <property type="molecule type" value="Genomic_DNA"/>
</dbReference>
<dbReference type="PANTHER" id="PTHR42879:SF2">
    <property type="entry name" value="3-OXOACYL-[ACYL-CARRIER-PROTEIN] REDUCTASE FABG"/>
    <property type="match status" value="1"/>
</dbReference>
<dbReference type="AlphaFoldDB" id="A0A0G9HHA3"/>
<dbReference type="FunFam" id="3.40.50.720:FF:000084">
    <property type="entry name" value="Short-chain dehydrogenase reductase"/>
    <property type="match status" value="1"/>
</dbReference>
<protein>
    <submittedName>
        <fullName evidence="3">3-oxoacyl-ACP reductase</fullName>
    </submittedName>
</protein>
<dbReference type="STRING" id="1440763.BJI69_17765"/>
<keyword evidence="4" id="KW-1185">Reference proteome</keyword>
<evidence type="ECO:0000256" key="2">
    <source>
        <dbReference type="RuleBase" id="RU000363"/>
    </source>
</evidence>
<dbReference type="PATRIC" id="fig|1440763.5.peg.2052"/>
<dbReference type="PRINTS" id="PR00081">
    <property type="entry name" value="GDHRDH"/>
</dbReference>
<comment type="similarity">
    <text evidence="1 2">Belongs to the short-chain dehydrogenases/reductases (SDR) family.</text>
</comment>
<dbReference type="Pfam" id="PF13561">
    <property type="entry name" value="adh_short_C2"/>
    <property type="match status" value="1"/>
</dbReference>
<organism evidence="3 4">
    <name type="scientific">Luteibacter rhizovicinus DSM 16549</name>
    <dbReference type="NCBI Taxonomy" id="1440763"/>
    <lineage>
        <taxon>Bacteria</taxon>
        <taxon>Pseudomonadati</taxon>
        <taxon>Pseudomonadota</taxon>
        <taxon>Gammaproteobacteria</taxon>
        <taxon>Lysobacterales</taxon>
        <taxon>Rhodanobacteraceae</taxon>
        <taxon>Luteibacter</taxon>
    </lineage>
</organism>
<dbReference type="PRINTS" id="PR00080">
    <property type="entry name" value="SDRFAMILY"/>
</dbReference>
<dbReference type="GO" id="GO:0032787">
    <property type="term" value="P:monocarboxylic acid metabolic process"/>
    <property type="evidence" value="ECO:0007669"/>
    <property type="project" value="UniProtKB-ARBA"/>
</dbReference>
<dbReference type="PANTHER" id="PTHR42879">
    <property type="entry name" value="3-OXOACYL-(ACYL-CARRIER-PROTEIN) REDUCTASE"/>
    <property type="match status" value="1"/>
</dbReference>
<dbReference type="InterPro" id="IPR050259">
    <property type="entry name" value="SDR"/>
</dbReference>
<dbReference type="InterPro" id="IPR002347">
    <property type="entry name" value="SDR_fam"/>
</dbReference>
<proteinExistence type="inferred from homology"/>
<dbReference type="Proteomes" id="UP000182987">
    <property type="component" value="Chromosome"/>
</dbReference>
<gene>
    <name evidence="3" type="ORF">BJI69_17765</name>
</gene>
<accession>A0A0G9HHA3</accession>
<evidence type="ECO:0000313" key="4">
    <source>
        <dbReference type="Proteomes" id="UP000182987"/>
    </source>
</evidence>
<dbReference type="KEGG" id="lrz:BJI69_17765"/>
<evidence type="ECO:0000256" key="1">
    <source>
        <dbReference type="ARBA" id="ARBA00006484"/>
    </source>
</evidence>
<name>A0A0G9HHA3_9GAMM</name>
<dbReference type="InterPro" id="IPR020904">
    <property type="entry name" value="Sc_DH/Rdtase_CS"/>
</dbReference>
<dbReference type="InterPro" id="IPR036291">
    <property type="entry name" value="NAD(P)-bd_dom_sf"/>
</dbReference>
<dbReference type="Gene3D" id="3.40.50.720">
    <property type="entry name" value="NAD(P)-binding Rossmann-like Domain"/>
    <property type="match status" value="1"/>
</dbReference>
<dbReference type="OrthoDB" id="9803333at2"/>
<evidence type="ECO:0000313" key="3">
    <source>
        <dbReference type="EMBL" id="APG05566.1"/>
    </source>
</evidence>